<name>A0ABS7NIY2_9RHOB</name>
<reference evidence="2 3" key="1">
    <citation type="submission" date="2021-06" db="EMBL/GenBank/DDBJ databases">
        <title>50 bacteria genomes isolated from Dapeng, Shenzhen, China.</title>
        <authorList>
            <person name="Zheng W."/>
            <person name="Yu S."/>
            <person name="Huang Y."/>
        </authorList>
    </citation>
    <scope>NUCLEOTIDE SEQUENCE [LARGE SCALE GENOMIC DNA]</scope>
    <source>
        <strain evidence="2 3">DP1N14-2</strain>
    </source>
</reference>
<keyword evidence="3" id="KW-1185">Reference proteome</keyword>
<dbReference type="RefSeq" id="WP_222509230.1">
    <property type="nucleotide sequence ID" value="NZ_JAHVJA010000008.1"/>
</dbReference>
<evidence type="ECO:0000259" key="1">
    <source>
        <dbReference type="Pfam" id="PF13588"/>
    </source>
</evidence>
<dbReference type="EMBL" id="JAHVJA010000008">
    <property type="protein sequence ID" value="MBY6141150.1"/>
    <property type="molecule type" value="Genomic_DNA"/>
</dbReference>
<dbReference type="Gene3D" id="3.90.1570.30">
    <property type="match status" value="1"/>
</dbReference>
<sequence length="356" mass="40241">MGDFFQLVEGLAERSRIAEQQAVTEEATKTSVILPLLQSWGFDVFNLNEVIPEFVADVGTKKGEKVDFAVKIDGKIAMLVEAKPITSKLGDAQFNQLFRYFSVTEARLAILTNGREAWFFSDTDAPNKMDKKPFFKFDFQSYDAVQVEELSRFRKESFEIDQIIEAASTLKYTRAASNYLKAQLEDPDDEFVRLVGRQIYDGSITKNVAEQLKPAIQAALDELIRDRIQDKLSITFRNSGSADVSTVPDESDAAKNDDDIVTTEEEIEAHRIIRAIGAKMVDVNRIAMRDAKSYCAILMDDNNRRPICRLFFNSPTNKSVVIFDADKNEQKHKITSIEELYMHAEALEAVISAYGQ</sequence>
<protein>
    <submittedName>
        <fullName evidence="2">Type I restriction enzyme HsdR N-terminal domain-containing protein</fullName>
    </submittedName>
</protein>
<dbReference type="InterPro" id="IPR017035">
    <property type="entry name" value="UCP035009_HsdR_All3000-type"/>
</dbReference>
<accession>A0ABS7NIY2</accession>
<proteinExistence type="predicted"/>
<dbReference type="InterPro" id="IPR029464">
    <property type="entry name" value="HSDR_N"/>
</dbReference>
<evidence type="ECO:0000313" key="2">
    <source>
        <dbReference type="EMBL" id="MBY6141150.1"/>
    </source>
</evidence>
<dbReference type="Proteomes" id="UP000766629">
    <property type="component" value="Unassembled WGS sequence"/>
</dbReference>
<gene>
    <name evidence="2" type="ORF">KUV26_17065</name>
</gene>
<feature type="domain" description="Type I restriction enzyme R protein N-terminal" evidence="1">
    <location>
        <begin position="49"/>
        <end position="126"/>
    </location>
</feature>
<organism evidence="2 3">
    <name type="scientific">Leisingera daeponensis</name>
    <dbReference type="NCBI Taxonomy" id="405746"/>
    <lineage>
        <taxon>Bacteria</taxon>
        <taxon>Pseudomonadati</taxon>
        <taxon>Pseudomonadota</taxon>
        <taxon>Alphaproteobacteria</taxon>
        <taxon>Rhodobacterales</taxon>
        <taxon>Roseobacteraceae</taxon>
        <taxon>Leisingera</taxon>
    </lineage>
</organism>
<evidence type="ECO:0000313" key="3">
    <source>
        <dbReference type="Proteomes" id="UP000766629"/>
    </source>
</evidence>
<dbReference type="PIRSF" id="PIRSF035009">
    <property type="entry name" value="UCP035009_HSDR_N"/>
    <property type="match status" value="1"/>
</dbReference>
<dbReference type="Pfam" id="PF13588">
    <property type="entry name" value="HSDR_N_2"/>
    <property type="match status" value="1"/>
</dbReference>
<comment type="caution">
    <text evidence="2">The sequence shown here is derived from an EMBL/GenBank/DDBJ whole genome shotgun (WGS) entry which is preliminary data.</text>
</comment>